<dbReference type="SUPFAM" id="SSF46689">
    <property type="entry name" value="Homeodomain-like"/>
    <property type="match status" value="1"/>
</dbReference>
<evidence type="ECO:0000256" key="3">
    <source>
        <dbReference type="ARBA" id="ARBA00023163"/>
    </source>
</evidence>
<dbReference type="Pfam" id="PF02311">
    <property type="entry name" value="AraC_binding"/>
    <property type="match status" value="1"/>
</dbReference>
<gene>
    <name evidence="5" type="ORF">C1634_025470</name>
</gene>
<dbReference type="SMART" id="SM00342">
    <property type="entry name" value="HTH_ARAC"/>
    <property type="match status" value="1"/>
</dbReference>
<dbReference type="PROSITE" id="PS01124">
    <property type="entry name" value="HTH_ARAC_FAMILY_2"/>
    <property type="match status" value="1"/>
</dbReference>
<dbReference type="EMBL" id="PPEG02000018">
    <property type="protein sequence ID" value="PWN57921.1"/>
    <property type="molecule type" value="Genomic_DNA"/>
</dbReference>
<dbReference type="PANTHER" id="PTHR43280:SF32">
    <property type="entry name" value="TRANSCRIPTIONAL REGULATORY PROTEIN"/>
    <property type="match status" value="1"/>
</dbReference>
<dbReference type="Pfam" id="PF12833">
    <property type="entry name" value="HTH_18"/>
    <property type="match status" value="1"/>
</dbReference>
<comment type="caution">
    <text evidence="5">The sequence shown here is derived from an EMBL/GenBank/DDBJ whole genome shotgun (WGS) entry which is preliminary data.</text>
</comment>
<keyword evidence="1" id="KW-0805">Transcription regulation</keyword>
<keyword evidence="3" id="KW-0804">Transcription</keyword>
<accession>A0A316W9D9</accession>
<dbReference type="SUPFAM" id="SSF51215">
    <property type="entry name" value="Regulatory protein AraC"/>
    <property type="match status" value="1"/>
</dbReference>
<dbReference type="Gene3D" id="1.10.10.60">
    <property type="entry name" value="Homeodomain-like"/>
    <property type="match status" value="1"/>
</dbReference>
<sequence length="295" mass="34725">MDKKYPTFDICNLITNKLSNDLFNADRFQGYLLKNPPIKKVHKHSFYHLVYFTAGIGQHTIDFKSYPIEPGCIYYMRPGQVHRWEFESDVDGYVINFSATFFDQLSINSSIVDQFPFFNIFSGDQMLKISEDRSAKFVAIFEEILKELHDARDFTPTIIAADLIKLFVLSTREVHSQKLIFNKTNYNSILLKQFLDLIEENYKYIRLPRDYAALLHTTSNHLNFICKDQINMSSGEIIRNRVLLEAKRMLVNFELSVAAVAMELNFFDTSYFIKFFKKYTQLTPEAFRKQYYNKS</sequence>
<evidence type="ECO:0000259" key="4">
    <source>
        <dbReference type="PROSITE" id="PS01124"/>
    </source>
</evidence>
<evidence type="ECO:0000313" key="6">
    <source>
        <dbReference type="Proteomes" id="UP000236413"/>
    </source>
</evidence>
<protein>
    <submittedName>
        <fullName evidence="5">AraC family transcriptional regulator</fullName>
    </submittedName>
</protein>
<dbReference type="InterPro" id="IPR009057">
    <property type="entry name" value="Homeodomain-like_sf"/>
</dbReference>
<organism evidence="5 6">
    <name type="scientific">Chryseobacterium viscerum</name>
    <dbReference type="NCBI Taxonomy" id="1037377"/>
    <lineage>
        <taxon>Bacteria</taxon>
        <taxon>Pseudomonadati</taxon>
        <taxon>Bacteroidota</taxon>
        <taxon>Flavobacteriia</taxon>
        <taxon>Flavobacteriales</taxon>
        <taxon>Weeksellaceae</taxon>
        <taxon>Chryseobacterium group</taxon>
        <taxon>Chryseobacterium</taxon>
    </lineage>
</organism>
<dbReference type="InterPro" id="IPR037923">
    <property type="entry name" value="HTH-like"/>
</dbReference>
<keyword evidence="2" id="KW-0238">DNA-binding</keyword>
<feature type="domain" description="HTH araC/xylS-type" evidence="4">
    <location>
        <begin position="192"/>
        <end position="290"/>
    </location>
</feature>
<name>A0A316W9D9_9FLAO</name>
<proteinExistence type="predicted"/>
<dbReference type="Proteomes" id="UP000236413">
    <property type="component" value="Unassembled WGS sequence"/>
</dbReference>
<evidence type="ECO:0000313" key="5">
    <source>
        <dbReference type="EMBL" id="PWN57921.1"/>
    </source>
</evidence>
<evidence type="ECO:0000256" key="1">
    <source>
        <dbReference type="ARBA" id="ARBA00023015"/>
    </source>
</evidence>
<dbReference type="InterPro" id="IPR014710">
    <property type="entry name" value="RmlC-like_jellyroll"/>
</dbReference>
<dbReference type="InterPro" id="IPR018060">
    <property type="entry name" value="HTH_AraC"/>
</dbReference>
<evidence type="ECO:0000256" key="2">
    <source>
        <dbReference type="ARBA" id="ARBA00023125"/>
    </source>
</evidence>
<dbReference type="RefSeq" id="WP_109739371.1">
    <property type="nucleotide sequence ID" value="NZ_PPEG02000018.1"/>
</dbReference>
<dbReference type="AlphaFoldDB" id="A0A316W9D9"/>
<dbReference type="GO" id="GO:0003700">
    <property type="term" value="F:DNA-binding transcription factor activity"/>
    <property type="evidence" value="ECO:0007669"/>
    <property type="project" value="InterPro"/>
</dbReference>
<dbReference type="PANTHER" id="PTHR43280">
    <property type="entry name" value="ARAC-FAMILY TRANSCRIPTIONAL REGULATOR"/>
    <property type="match status" value="1"/>
</dbReference>
<reference evidence="5 6" key="1">
    <citation type="submission" date="2018-04" db="EMBL/GenBank/DDBJ databases">
        <title>Chryseobacterium oncorhynchi 701B-08T from rainbow trout, and Chryseobacterium viscerum 687B-08T from diseased fish.</title>
        <authorList>
            <person name="Jeong J.-J."/>
            <person name="Lee Y.J."/>
            <person name="Pathiraja D."/>
            <person name="Park B."/>
            <person name="Choi I.-G."/>
            <person name="Kim K.D."/>
        </authorList>
    </citation>
    <scope>NUCLEOTIDE SEQUENCE [LARGE SCALE GENOMIC DNA]</scope>
    <source>
        <strain evidence="5 6">687B-08</strain>
    </source>
</reference>
<dbReference type="Gene3D" id="2.60.120.10">
    <property type="entry name" value="Jelly Rolls"/>
    <property type="match status" value="1"/>
</dbReference>
<dbReference type="GO" id="GO:0043565">
    <property type="term" value="F:sequence-specific DNA binding"/>
    <property type="evidence" value="ECO:0007669"/>
    <property type="project" value="InterPro"/>
</dbReference>
<dbReference type="InterPro" id="IPR003313">
    <property type="entry name" value="AraC-bd"/>
</dbReference>